<organism evidence="2 3">
    <name type="scientific">Symbiodinium microadriaticum</name>
    <name type="common">Dinoflagellate</name>
    <name type="synonym">Zooxanthella microadriatica</name>
    <dbReference type="NCBI Taxonomy" id="2951"/>
    <lineage>
        <taxon>Eukaryota</taxon>
        <taxon>Sar</taxon>
        <taxon>Alveolata</taxon>
        <taxon>Dinophyceae</taxon>
        <taxon>Suessiales</taxon>
        <taxon>Symbiodiniaceae</taxon>
        <taxon>Symbiodinium</taxon>
    </lineage>
</organism>
<accession>A0A1Q9BX68</accession>
<evidence type="ECO:0000313" key="2">
    <source>
        <dbReference type="EMBL" id="OLP75266.1"/>
    </source>
</evidence>
<reference evidence="2 3" key="1">
    <citation type="submission" date="2016-02" db="EMBL/GenBank/DDBJ databases">
        <title>Genome analysis of coral dinoflagellate symbionts highlights evolutionary adaptations to a symbiotic lifestyle.</title>
        <authorList>
            <person name="Aranda M."/>
            <person name="Li Y."/>
            <person name="Liew Y.J."/>
            <person name="Baumgarten S."/>
            <person name="Simakov O."/>
            <person name="Wilson M."/>
            <person name="Piel J."/>
            <person name="Ashoor H."/>
            <person name="Bougouffa S."/>
            <person name="Bajic V.B."/>
            <person name="Ryu T."/>
            <person name="Ravasi T."/>
            <person name="Bayer T."/>
            <person name="Micklem G."/>
            <person name="Kim H."/>
            <person name="Bhak J."/>
            <person name="Lajeunesse T.C."/>
            <person name="Voolstra C.R."/>
        </authorList>
    </citation>
    <scope>NUCLEOTIDE SEQUENCE [LARGE SCALE GENOMIC DNA]</scope>
    <source>
        <strain evidence="2 3">CCMP2467</strain>
    </source>
</reference>
<evidence type="ECO:0000313" key="3">
    <source>
        <dbReference type="Proteomes" id="UP000186817"/>
    </source>
</evidence>
<keyword evidence="3" id="KW-1185">Reference proteome</keyword>
<protein>
    <submittedName>
        <fullName evidence="2">Uncharacterized protein</fullName>
    </submittedName>
</protein>
<sequence>MASQRQLRVLRQGFAEHGEDWLRKELDKHSVRELRGVAAAAGVPRNEGGAQRSKKDLLAALCRCIAEEEDDEGAASGQRLFQVSRDGFARHGEDWLRQELDKHGVLELRRDTLAVAAHTKAYQDEPFPQQLWEEGEYTDQHIIEEHGAAIWYKFLFKRHHRREAQRRLARKHEEWLNSSFDYDFRDYAFQDKDKDNKAVTVAGASAASVGGLEWELMPTPSQAPRALERPSTQSHQRQEGENQNKPGDLELYP</sequence>
<evidence type="ECO:0000256" key="1">
    <source>
        <dbReference type="SAM" id="MobiDB-lite"/>
    </source>
</evidence>
<comment type="caution">
    <text evidence="2">The sequence shown here is derived from an EMBL/GenBank/DDBJ whole genome shotgun (WGS) entry which is preliminary data.</text>
</comment>
<name>A0A1Q9BX68_SYMMI</name>
<dbReference type="EMBL" id="LSRX01002633">
    <property type="protein sequence ID" value="OLP75266.1"/>
    <property type="molecule type" value="Genomic_DNA"/>
</dbReference>
<feature type="region of interest" description="Disordered" evidence="1">
    <location>
        <begin position="211"/>
        <end position="253"/>
    </location>
</feature>
<gene>
    <name evidence="2" type="ORF">AK812_SmicGene44969</name>
</gene>
<proteinExistence type="predicted"/>
<dbReference type="OrthoDB" id="10292447at2759"/>
<dbReference type="AlphaFoldDB" id="A0A1Q9BX68"/>
<dbReference type="Proteomes" id="UP000186817">
    <property type="component" value="Unassembled WGS sequence"/>
</dbReference>